<dbReference type="InterPro" id="IPR000644">
    <property type="entry name" value="CBS_dom"/>
</dbReference>
<dbReference type="AlphaFoldDB" id="A0A7Y9ZV59"/>
<evidence type="ECO:0000313" key="2">
    <source>
        <dbReference type="Proteomes" id="UP000603369"/>
    </source>
</evidence>
<dbReference type="PROSITE" id="PS51371">
    <property type="entry name" value="CBS"/>
    <property type="match status" value="1"/>
</dbReference>
<dbReference type="GeneID" id="78320134"/>
<accession>A0A7Y9ZV59</accession>
<sequence>MTAHRATAFLAAFNDIEQHLRSALNAENSDSFWWIVDKARDKHMLSGKQAEALKDFSNLRNAIAHGRYYKSEPIAEPHEAVVKQISALRDIVVSPPDTLQVLQPQKVFTLTSATSIMEAFSVIKDKDFSQIPIYDEGRFTALLTTNTIARWVAGDLSDNHVLDAADIADIVEYQEPSDRAIFLARTVSVQETVDALSETDNQGHRPCAAVITEHGKVTERPLRLVAPADLPALFDALEWE</sequence>
<dbReference type="Proteomes" id="UP000603369">
    <property type="component" value="Unassembled WGS sequence"/>
</dbReference>
<dbReference type="RefSeq" id="WP_179386566.1">
    <property type="nucleotide sequence ID" value="NZ_CP068156.1"/>
</dbReference>
<protein>
    <submittedName>
        <fullName evidence="1">Uncharacterized protein</fullName>
    </submittedName>
</protein>
<organism evidence="1 2">
    <name type="scientific">Corynebacterium tuberculostearicum</name>
    <dbReference type="NCBI Taxonomy" id="38304"/>
    <lineage>
        <taxon>Bacteria</taxon>
        <taxon>Bacillati</taxon>
        <taxon>Actinomycetota</taxon>
        <taxon>Actinomycetes</taxon>
        <taxon>Mycobacteriales</taxon>
        <taxon>Corynebacteriaceae</taxon>
        <taxon>Corynebacterium</taxon>
    </lineage>
</organism>
<dbReference type="InterPro" id="IPR046342">
    <property type="entry name" value="CBS_dom_sf"/>
</dbReference>
<dbReference type="EMBL" id="JAEHFL010000006">
    <property type="protein sequence ID" value="MBK3427906.1"/>
    <property type="molecule type" value="Genomic_DNA"/>
</dbReference>
<reference evidence="1 2" key="1">
    <citation type="submission" date="2020-12" db="EMBL/GenBank/DDBJ databases">
        <title>Draft genome sequence of the commensal strain Corynebacterium tuberculostearicum MFP09/CIP 102622 isolated from human skin.</title>
        <authorList>
            <person name="Boukerb A.M."/>
            <person name="Janvier X."/>
            <person name="Feuilloley M.G.J."/>
            <person name="Groboillot A."/>
        </authorList>
    </citation>
    <scope>NUCLEOTIDE SEQUENCE [LARGE SCALE GENOMIC DNA]</scope>
    <source>
        <strain evidence="1 2">CIP 102622</strain>
    </source>
</reference>
<gene>
    <name evidence="1" type="ORF">JDP02_05145</name>
</gene>
<proteinExistence type="predicted"/>
<keyword evidence="2" id="KW-1185">Reference proteome</keyword>
<dbReference type="Gene3D" id="3.10.580.10">
    <property type="entry name" value="CBS-domain"/>
    <property type="match status" value="1"/>
</dbReference>
<dbReference type="SUPFAM" id="SSF54631">
    <property type="entry name" value="CBS-domain pair"/>
    <property type="match status" value="1"/>
</dbReference>
<evidence type="ECO:0000313" key="1">
    <source>
        <dbReference type="EMBL" id="MBK3427906.1"/>
    </source>
</evidence>
<name>A0A7Y9ZV59_9CORY</name>
<dbReference type="Pfam" id="PF00571">
    <property type="entry name" value="CBS"/>
    <property type="match status" value="1"/>
</dbReference>
<comment type="caution">
    <text evidence="1">The sequence shown here is derived from an EMBL/GenBank/DDBJ whole genome shotgun (WGS) entry which is preliminary data.</text>
</comment>